<dbReference type="InterPro" id="IPR003593">
    <property type="entry name" value="AAA+_ATPase"/>
</dbReference>
<evidence type="ECO:0000256" key="8">
    <source>
        <dbReference type="ARBA" id="ARBA00023136"/>
    </source>
</evidence>
<organism evidence="10 11">
    <name type="scientific">Candidatus Desulfatibia profunda</name>
    <dbReference type="NCBI Taxonomy" id="2841695"/>
    <lineage>
        <taxon>Bacteria</taxon>
        <taxon>Pseudomonadati</taxon>
        <taxon>Thermodesulfobacteriota</taxon>
        <taxon>Desulfobacteria</taxon>
        <taxon>Desulfobacterales</taxon>
        <taxon>Desulfobacterales incertae sedis</taxon>
        <taxon>Candidatus Desulfatibia</taxon>
    </lineage>
</organism>
<dbReference type="InterPro" id="IPR015856">
    <property type="entry name" value="ABC_transpr_CbiO/EcfA_su"/>
</dbReference>
<evidence type="ECO:0000256" key="4">
    <source>
        <dbReference type="ARBA" id="ARBA00022475"/>
    </source>
</evidence>
<evidence type="ECO:0000256" key="5">
    <source>
        <dbReference type="ARBA" id="ARBA00022741"/>
    </source>
</evidence>
<dbReference type="Proteomes" id="UP000603434">
    <property type="component" value="Unassembled WGS sequence"/>
</dbReference>
<feature type="domain" description="ABC transporter" evidence="9">
    <location>
        <begin position="4"/>
        <end position="236"/>
    </location>
</feature>
<proteinExistence type="inferred from homology"/>
<dbReference type="Pfam" id="PF00005">
    <property type="entry name" value="ABC_tran"/>
    <property type="match status" value="1"/>
</dbReference>
<keyword evidence="7" id="KW-1278">Translocase</keyword>
<keyword evidence="4" id="KW-1003">Cell membrane</keyword>
<evidence type="ECO:0000256" key="1">
    <source>
        <dbReference type="ARBA" id="ARBA00004236"/>
    </source>
</evidence>
<dbReference type="GO" id="GO:0005524">
    <property type="term" value="F:ATP binding"/>
    <property type="evidence" value="ECO:0007669"/>
    <property type="project" value="UniProtKB-KW"/>
</dbReference>
<evidence type="ECO:0000256" key="6">
    <source>
        <dbReference type="ARBA" id="ARBA00022840"/>
    </source>
</evidence>
<dbReference type="PANTHER" id="PTHR43553">
    <property type="entry name" value="HEAVY METAL TRANSPORTER"/>
    <property type="match status" value="1"/>
</dbReference>
<comment type="caution">
    <text evidence="10">The sequence shown here is derived from an EMBL/GenBank/DDBJ whole genome shotgun (WGS) entry which is preliminary data.</text>
</comment>
<keyword evidence="8" id="KW-0472">Membrane</keyword>
<keyword evidence="3" id="KW-0813">Transport</keyword>
<dbReference type="GO" id="GO:0043190">
    <property type="term" value="C:ATP-binding cassette (ABC) transporter complex"/>
    <property type="evidence" value="ECO:0007669"/>
    <property type="project" value="TreeGrafter"/>
</dbReference>
<dbReference type="PROSITE" id="PS50893">
    <property type="entry name" value="ABC_TRANSPORTER_2"/>
    <property type="match status" value="1"/>
</dbReference>
<dbReference type="CDD" id="cd03225">
    <property type="entry name" value="ABC_cobalt_CbiO_domain1"/>
    <property type="match status" value="1"/>
</dbReference>
<dbReference type="GO" id="GO:0042626">
    <property type="term" value="F:ATPase-coupled transmembrane transporter activity"/>
    <property type="evidence" value="ECO:0007669"/>
    <property type="project" value="TreeGrafter"/>
</dbReference>
<keyword evidence="5" id="KW-0547">Nucleotide-binding</keyword>
<dbReference type="AlphaFoldDB" id="A0A8J6NWK7"/>
<evidence type="ECO:0000313" key="10">
    <source>
        <dbReference type="EMBL" id="MBC8361978.1"/>
    </source>
</evidence>
<dbReference type="Gene3D" id="3.40.50.300">
    <property type="entry name" value="P-loop containing nucleotide triphosphate hydrolases"/>
    <property type="match status" value="1"/>
</dbReference>
<protein>
    <submittedName>
        <fullName evidence="10">ABC transporter ATP-binding protein</fullName>
    </submittedName>
</protein>
<evidence type="ECO:0000256" key="2">
    <source>
        <dbReference type="ARBA" id="ARBA00005417"/>
    </source>
</evidence>
<dbReference type="EMBL" id="JACNJH010000162">
    <property type="protein sequence ID" value="MBC8361978.1"/>
    <property type="molecule type" value="Genomic_DNA"/>
</dbReference>
<dbReference type="SUPFAM" id="SSF52540">
    <property type="entry name" value="P-loop containing nucleoside triphosphate hydrolases"/>
    <property type="match status" value="1"/>
</dbReference>
<comment type="similarity">
    <text evidence="2">Belongs to the ABC transporter superfamily.</text>
</comment>
<dbReference type="GO" id="GO:0016887">
    <property type="term" value="F:ATP hydrolysis activity"/>
    <property type="evidence" value="ECO:0007669"/>
    <property type="project" value="InterPro"/>
</dbReference>
<dbReference type="InterPro" id="IPR027417">
    <property type="entry name" value="P-loop_NTPase"/>
</dbReference>
<dbReference type="PANTHER" id="PTHR43553:SF24">
    <property type="entry name" value="ENERGY-COUPLING FACTOR TRANSPORTER ATP-BINDING PROTEIN ECFA1"/>
    <property type="match status" value="1"/>
</dbReference>
<comment type="subcellular location">
    <subcellularLocation>
        <location evidence="1">Cell membrane</location>
    </subcellularLocation>
</comment>
<keyword evidence="6 10" id="KW-0067">ATP-binding</keyword>
<gene>
    <name evidence="10" type="ORF">H8E23_11335</name>
</gene>
<dbReference type="SMART" id="SM00382">
    <property type="entry name" value="AAA"/>
    <property type="match status" value="1"/>
</dbReference>
<dbReference type="PROSITE" id="PS00211">
    <property type="entry name" value="ABC_TRANSPORTER_1"/>
    <property type="match status" value="1"/>
</dbReference>
<accession>A0A8J6NWK7</accession>
<name>A0A8J6NWK7_9BACT</name>
<dbReference type="InterPro" id="IPR003439">
    <property type="entry name" value="ABC_transporter-like_ATP-bd"/>
</dbReference>
<evidence type="ECO:0000259" key="9">
    <source>
        <dbReference type="PROSITE" id="PS50893"/>
    </source>
</evidence>
<dbReference type="InterPro" id="IPR017871">
    <property type="entry name" value="ABC_transporter-like_CS"/>
</dbReference>
<sequence length="246" mass="27181">MNIIEIDNLSHRFDDGTWGLQNVSLAIRAGSFVVVSGRNGSGKTTLLRHFNGLLLPDTGTVRLDGFQVPQNLVRARQMVGMVFQDADSQIVGETVYDDVAFGPENLCLDRVEVKRRVSRALQIVGLQDHAKQRPHLLSGGEKRRLTIAGILAMESRVLLFDEPFSNLDYPGTQQILKQILALHQAGSTIVVAAHDLQMVFDHADRLIIMNAGKVARDGFPGDLINDLETFGVRVPCCFRPGIRVRS</sequence>
<dbReference type="InterPro" id="IPR050095">
    <property type="entry name" value="ECF_ABC_transporter_ATP-bd"/>
</dbReference>
<evidence type="ECO:0000256" key="3">
    <source>
        <dbReference type="ARBA" id="ARBA00022448"/>
    </source>
</evidence>
<evidence type="ECO:0000313" key="11">
    <source>
        <dbReference type="Proteomes" id="UP000603434"/>
    </source>
</evidence>
<evidence type="ECO:0000256" key="7">
    <source>
        <dbReference type="ARBA" id="ARBA00022967"/>
    </source>
</evidence>
<dbReference type="FunFam" id="3.40.50.300:FF:000224">
    <property type="entry name" value="Energy-coupling factor transporter ATP-binding protein EcfA"/>
    <property type="match status" value="1"/>
</dbReference>
<reference evidence="10 11" key="1">
    <citation type="submission" date="2020-08" db="EMBL/GenBank/DDBJ databases">
        <title>Bridging the membrane lipid divide: bacteria of the FCB group superphylum have the potential to synthesize archaeal ether lipids.</title>
        <authorList>
            <person name="Villanueva L."/>
            <person name="Von Meijenfeldt F.A.B."/>
            <person name="Westbye A.B."/>
            <person name="Yadav S."/>
            <person name="Hopmans E.C."/>
            <person name="Dutilh B.E."/>
            <person name="Sinninghe Damste J.S."/>
        </authorList>
    </citation>
    <scope>NUCLEOTIDE SEQUENCE [LARGE SCALE GENOMIC DNA]</scope>
    <source>
        <strain evidence="10">NIOZ-UU30</strain>
    </source>
</reference>